<sequence length="406" mass="45012">WLLGFKLHGTLVYTLLFLYCHKSAIKLELFVNQLKATVSSVRSVRRSSSAVTAHHHPLLACSHAPAVWPSFPLLLRSHPLRALDIAAPPARPPPPRREPQMSDGAGAGEELSDRQKREIAVWFLSNAPAGEIHYVAKDVRALLGDEAVYEAAAAEAFPEYNKAHLVSLELPDRSGDLIITTYGELDKNNYLDPRTAQVATVDHIKQNCTKLRPAADEELPSAYIEEFRSALDVELSKYICEAYPKGVCAVYCTSGKDIDGPGADFGLAAIISAARRSPQNFCNGSWRSIWTLEFNDGSQFVEIKGKIQVGAHYFEEGNVQLDTNIDCKDSTILQSPEDCAVSITNIIRHHESEYLSSLEESYLNLSDATFKDLRRKLPVTRSLFPWHNTLALSLTRDLAKELAIGK</sequence>
<dbReference type="GO" id="GO:0051015">
    <property type="term" value="F:actin filament binding"/>
    <property type="evidence" value="ECO:0007669"/>
    <property type="project" value="TreeGrafter"/>
</dbReference>
<evidence type="ECO:0000256" key="2">
    <source>
        <dbReference type="ARBA" id="ARBA00014038"/>
    </source>
</evidence>
<dbReference type="GO" id="GO:0030863">
    <property type="term" value="C:cortical cytoskeleton"/>
    <property type="evidence" value="ECO:0007669"/>
    <property type="project" value="TreeGrafter"/>
</dbReference>
<dbReference type="PROSITE" id="PS00749">
    <property type="entry name" value="F_ACTIN_CAPPING_A_2"/>
    <property type="match status" value="1"/>
</dbReference>
<dbReference type="SUPFAM" id="SSF90096">
    <property type="entry name" value="Subunits of heterodimeric actin filament capping protein Capz"/>
    <property type="match status" value="1"/>
</dbReference>
<evidence type="ECO:0000256" key="1">
    <source>
        <dbReference type="ARBA" id="ARBA00010479"/>
    </source>
</evidence>
<evidence type="ECO:0000256" key="5">
    <source>
        <dbReference type="SAM" id="MobiDB-lite"/>
    </source>
</evidence>
<keyword evidence="3" id="KW-0117">Actin capping</keyword>
<organism evidence="6 7">
    <name type="scientific">Oryza meyeriana var. granulata</name>
    <dbReference type="NCBI Taxonomy" id="110450"/>
    <lineage>
        <taxon>Eukaryota</taxon>
        <taxon>Viridiplantae</taxon>
        <taxon>Streptophyta</taxon>
        <taxon>Embryophyta</taxon>
        <taxon>Tracheophyta</taxon>
        <taxon>Spermatophyta</taxon>
        <taxon>Magnoliopsida</taxon>
        <taxon>Liliopsida</taxon>
        <taxon>Poales</taxon>
        <taxon>Poaceae</taxon>
        <taxon>BOP clade</taxon>
        <taxon>Oryzoideae</taxon>
        <taxon>Oryzeae</taxon>
        <taxon>Oryzinae</taxon>
        <taxon>Oryza</taxon>
        <taxon>Oryza meyeriana</taxon>
    </lineage>
</organism>
<accession>A0A6G1EV71</accession>
<dbReference type="GO" id="GO:0030036">
    <property type="term" value="P:actin cytoskeleton organization"/>
    <property type="evidence" value="ECO:0007669"/>
    <property type="project" value="TreeGrafter"/>
</dbReference>
<dbReference type="InterPro" id="IPR017865">
    <property type="entry name" value="F-actin_cap_asu_CS"/>
</dbReference>
<dbReference type="GO" id="GO:0008290">
    <property type="term" value="C:F-actin capping protein complex"/>
    <property type="evidence" value="ECO:0007669"/>
    <property type="project" value="InterPro"/>
</dbReference>
<keyword evidence="4" id="KW-0009">Actin-binding</keyword>
<dbReference type="Proteomes" id="UP000479710">
    <property type="component" value="Unassembled WGS sequence"/>
</dbReference>
<dbReference type="Gene3D" id="3.90.1150.210">
    <property type="entry name" value="F-actin capping protein, beta subunit"/>
    <property type="match status" value="1"/>
</dbReference>
<protein>
    <recommendedName>
        <fullName evidence="2">F-actin-capping protein subunit alpha</fullName>
    </recommendedName>
</protein>
<dbReference type="GO" id="GO:0051016">
    <property type="term" value="P:barbed-end actin filament capping"/>
    <property type="evidence" value="ECO:0007669"/>
    <property type="project" value="InterPro"/>
</dbReference>
<dbReference type="Gene3D" id="3.30.1140.60">
    <property type="entry name" value="F-actin capping protein, alpha subunit"/>
    <property type="match status" value="1"/>
</dbReference>
<evidence type="ECO:0000313" key="7">
    <source>
        <dbReference type="Proteomes" id="UP000479710"/>
    </source>
</evidence>
<dbReference type="InterPro" id="IPR037282">
    <property type="entry name" value="CapZ_alpha/beta"/>
</dbReference>
<evidence type="ECO:0000313" key="6">
    <source>
        <dbReference type="EMBL" id="KAF0928462.1"/>
    </source>
</evidence>
<dbReference type="FunFam" id="3.90.1150.210:FF:000003">
    <property type="entry name" value="F-actin-capping protein subunit alpha"/>
    <property type="match status" value="1"/>
</dbReference>
<dbReference type="PANTHER" id="PTHR10653:SF0">
    <property type="entry name" value="F-ACTIN-CAPPING PROTEIN SUBUNIT ALPHA"/>
    <property type="match status" value="1"/>
</dbReference>
<feature type="region of interest" description="Disordered" evidence="5">
    <location>
        <begin position="85"/>
        <end position="112"/>
    </location>
</feature>
<comment type="caution">
    <text evidence="6">The sequence shown here is derived from an EMBL/GenBank/DDBJ whole genome shotgun (WGS) entry which is preliminary data.</text>
</comment>
<dbReference type="InterPro" id="IPR042276">
    <property type="entry name" value="CapZ_alpha/beta_2"/>
</dbReference>
<dbReference type="OrthoDB" id="340550at2759"/>
<proteinExistence type="inferred from homology"/>
<dbReference type="PROSITE" id="PS00748">
    <property type="entry name" value="F_ACTIN_CAPPING_A_1"/>
    <property type="match status" value="1"/>
</dbReference>
<dbReference type="InterPro" id="IPR002189">
    <property type="entry name" value="CapZ_alpha"/>
</dbReference>
<name>A0A6G1EV71_9ORYZ</name>
<dbReference type="Pfam" id="PF01267">
    <property type="entry name" value="F-actin_cap_A"/>
    <property type="match status" value="1"/>
</dbReference>
<keyword evidence="7" id="KW-1185">Reference proteome</keyword>
<dbReference type="FunFam" id="3.30.1140.60:FF:000003">
    <property type="entry name" value="F-actin-capping protein subunit alpha"/>
    <property type="match status" value="1"/>
</dbReference>
<comment type="similarity">
    <text evidence="1">Belongs to the F-actin-capping protein alpha subunit family.</text>
</comment>
<dbReference type="EMBL" id="SPHZ02000002">
    <property type="protein sequence ID" value="KAF0928462.1"/>
    <property type="molecule type" value="Genomic_DNA"/>
</dbReference>
<evidence type="ECO:0000256" key="3">
    <source>
        <dbReference type="ARBA" id="ARBA00022467"/>
    </source>
</evidence>
<dbReference type="PRINTS" id="PR00191">
    <property type="entry name" value="FACTINCAPA"/>
</dbReference>
<reference evidence="6 7" key="1">
    <citation type="submission" date="2019-11" db="EMBL/GenBank/DDBJ databases">
        <title>Whole genome sequence of Oryza granulata.</title>
        <authorList>
            <person name="Li W."/>
        </authorList>
    </citation>
    <scope>NUCLEOTIDE SEQUENCE [LARGE SCALE GENOMIC DNA]</scope>
    <source>
        <strain evidence="7">cv. Menghai</strain>
        <tissue evidence="6">Leaf</tissue>
    </source>
</reference>
<dbReference type="AlphaFoldDB" id="A0A6G1EV71"/>
<feature type="non-terminal residue" evidence="6">
    <location>
        <position position="1"/>
    </location>
</feature>
<evidence type="ECO:0000256" key="4">
    <source>
        <dbReference type="ARBA" id="ARBA00023203"/>
    </source>
</evidence>
<gene>
    <name evidence="6" type="ORF">E2562_004108</name>
</gene>
<dbReference type="PANTHER" id="PTHR10653">
    <property type="entry name" value="F-ACTIN-CAPPING PROTEIN SUBUNIT ALPHA"/>
    <property type="match status" value="1"/>
</dbReference>
<dbReference type="InterPro" id="IPR042489">
    <property type="entry name" value="CapZ_alpha_1"/>
</dbReference>